<dbReference type="InterPro" id="IPR045305">
    <property type="entry name" value="RRM2_I_PABPs"/>
</dbReference>
<dbReference type="InterPro" id="IPR000504">
    <property type="entry name" value="RRM_dom"/>
</dbReference>
<dbReference type="SMART" id="SM00517">
    <property type="entry name" value="PolyA"/>
    <property type="match status" value="1"/>
</dbReference>
<evidence type="ECO:0000256" key="3">
    <source>
        <dbReference type="ARBA" id="ARBA00022490"/>
    </source>
</evidence>
<dbReference type="Proteomes" id="UP000005215">
    <property type="component" value="Unassembled WGS sequence"/>
</dbReference>
<dbReference type="InterPro" id="IPR035979">
    <property type="entry name" value="RBD_domain_sf"/>
</dbReference>
<keyword evidence="4" id="KW-0677">Repeat</keyword>
<reference evidence="14" key="1">
    <citation type="submission" date="2011-11" db="EMBL/GenBank/DDBJ databases">
        <title>The Draft Genome of Spermophilus tridecemlineatus.</title>
        <authorList>
            <consortium name="The Broad Institute Genome Assembly &amp; Analysis Group"/>
            <consortium name="Computational R&amp;D Group"/>
            <consortium name="and Sequencing Platform"/>
            <person name="Di Palma F."/>
            <person name="Alfoldi J."/>
            <person name="Johnson J."/>
            <person name="Berlin A."/>
            <person name="Gnerre S."/>
            <person name="Jaffe D."/>
            <person name="MacCallum I."/>
            <person name="Young S."/>
            <person name="Walker B.J."/>
            <person name="Lindblad-Toh K."/>
        </authorList>
    </citation>
    <scope>NUCLEOTIDE SEQUENCE [LARGE SCALE GENOMIC DNA]</scope>
</reference>
<dbReference type="PANTHER" id="PTHR24012">
    <property type="entry name" value="RNA BINDING PROTEIN"/>
    <property type="match status" value="1"/>
</dbReference>
<dbReference type="GO" id="GO:0000184">
    <property type="term" value="P:nuclear-transcribed mRNA catabolic process, nonsense-mediated decay"/>
    <property type="evidence" value="ECO:0007669"/>
    <property type="project" value="UniProtKB-KW"/>
</dbReference>
<keyword evidence="14" id="KW-1185">Reference proteome</keyword>
<evidence type="ECO:0000256" key="4">
    <source>
        <dbReference type="ARBA" id="ARBA00022737"/>
    </source>
</evidence>
<evidence type="ECO:0000256" key="6">
    <source>
        <dbReference type="ARBA" id="ARBA00023161"/>
    </source>
</evidence>
<dbReference type="PROSITE" id="PS50102">
    <property type="entry name" value="RRM"/>
    <property type="match status" value="4"/>
</dbReference>
<dbReference type="InterPro" id="IPR036053">
    <property type="entry name" value="PABP-dom"/>
</dbReference>
<dbReference type="CDD" id="cd12378">
    <property type="entry name" value="RRM1_I_PABPs"/>
    <property type="match status" value="1"/>
</dbReference>
<dbReference type="CDD" id="cd12380">
    <property type="entry name" value="RRM3_I_PABPs"/>
    <property type="match status" value="1"/>
</dbReference>
<dbReference type="Gene3D" id="1.10.1900.10">
    <property type="entry name" value="c-terminal domain of poly(a) binding protein"/>
    <property type="match status" value="1"/>
</dbReference>
<comment type="similarity">
    <text evidence="2 9">Belongs to the polyadenylate-binding protein type-1 family.</text>
</comment>
<dbReference type="InterPro" id="IPR034364">
    <property type="entry name" value="PABP_RRM1"/>
</dbReference>
<dbReference type="FunFam" id="3.30.70.330:FF:000003">
    <property type="entry name" value="Polyadenylate-binding protein"/>
    <property type="match status" value="1"/>
</dbReference>
<keyword evidence="6" id="KW-0866">Nonsense-mediated mRNA decay</keyword>
<dbReference type="OrthoDB" id="19742at2759"/>
<dbReference type="AlphaFoldDB" id="A0A287DAI8"/>
<dbReference type="RefSeq" id="XP_005317914.1">
    <property type="nucleotide sequence ID" value="XM_005317857.3"/>
</dbReference>
<dbReference type="InterPro" id="IPR006515">
    <property type="entry name" value="PABP_1234"/>
</dbReference>
<evidence type="ECO:0000256" key="10">
    <source>
        <dbReference type="SAM" id="MobiDB-lite"/>
    </source>
</evidence>
<dbReference type="InterPro" id="IPR003954">
    <property type="entry name" value="RRM_euk-type"/>
</dbReference>
<dbReference type="GeneTree" id="ENSGT00940000154788"/>
<evidence type="ECO:0000313" key="13">
    <source>
        <dbReference type="Ensembl" id="ENSSTOP00000030587.1"/>
    </source>
</evidence>
<feature type="domain" description="PABC" evidence="12">
    <location>
        <begin position="522"/>
        <end position="599"/>
    </location>
</feature>
<feature type="domain" description="RRM" evidence="11">
    <location>
        <begin position="294"/>
        <end position="370"/>
    </location>
</feature>
<evidence type="ECO:0000256" key="1">
    <source>
        <dbReference type="ARBA" id="ARBA00004210"/>
    </source>
</evidence>
<proteinExistence type="inferred from homology"/>
<sequence>MNAAASSYPMASLYVGDLHSDVTEAMLYEKFSPAGPVLSIRVCRDMITRRSLGYAYVNFQQPADAERALDTMNFDVIKGKPIRIMWSQRDPSLRKSGVGNVFIKNLDKSIDNKALYDTFSAFGNILSCKVVCDENGSKGYAFVHFETQEAADKAIEKMNGMLLNDRKVFVGRFKSRKEREAELGAKAKEFTNVYIKNFGEEIDDESLKELFSQFGKTLSVKVMRDPSGKSKGFGFVSYEKHEDANKAVEEMNGKEISGKVIFVGRAQKKVERQAELKRKFEQLKQERISRYQGVNLYIKNLDDTIDDEKLRKEFSPFGSITSAKVMLEDGRSKGFGFVCFSSPEEATKAVTEMNGRIVGSKPLYVALAQRKEERKAHLTNQYMQRVAGMRALPANAILNQFQPAAGGYFVPAVPQAQGRPPYYTPNQLAQMRPNPRWQQGGRPQGFQGMPSAIRQSGPRPTLRHLAPTGVPTAVPNLAPRAAVAAAAPRAVAPYKYASSVRSPHPAIQPLQAPQPAVHVQGQEPLTASMLAAAPPQEQKQMLGERLFPLIQTMHSNLAGKITGMLLEIDNSELLHMLESPESLRSKVDEAVAVLQAHHAKKEAAQKVGAVAAATS</sequence>
<dbReference type="GeneID" id="101963858"/>
<dbReference type="SMART" id="SM00360">
    <property type="entry name" value="RRM"/>
    <property type="match status" value="4"/>
</dbReference>
<evidence type="ECO:0000259" key="11">
    <source>
        <dbReference type="PROSITE" id="PS50102"/>
    </source>
</evidence>
<accession>A0A287DAI8</accession>
<feature type="domain" description="RRM" evidence="11">
    <location>
        <begin position="191"/>
        <end position="268"/>
    </location>
</feature>
<dbReference type="SUPFAM" id="SSF54928">
    <property type="entry name" value="RNA-binding domain, RBD"/>
    <property type="match status" value="2"/>
</dbReference>
<evidence type="ECO:0000256" key="9">
    <source>
        <dbReference type="RuleBase" id="RU362004"/>
    </source>
</evidence>
<evidence type="ECO:0000313" key="14">
    <source>
        <dbReference type="Proteomes" id="UP000005215"/>
    </source>
</evidence>
<feature type="domain" description="RRM" evidence="11">
    <location>
        <begin position="11"/>
        <end position="89"/>
    </location>
</feature>
<dbReference type="Pfam" id="PF00658">
    <property type="entry name" value="MLLE"/>
    <property type="match status" value="1"/>
</dbReference>
<keyword evidence="3 9" id="KW-0963">Cytoplasm</keyword>
<comment type="subcellular location">
    <subcellularLocation>
        <location evidence="1">Cytoplasm</location>
        <location evidence="1">Stress granule</location>
    </subcellularLocation>
</comment>
<dbReference type="FunFam" id="3.30.70.330:FF:000021">
    <property type="entry name" value="Polyadenylate-binding protein"/>
    <property type="match status" value="1"/>
</dbReference>
<reference evidence="13" key="3">
    <citation type="submission" date="2025-09" db="UniProtKB">
        <authorList>
            <consortium name="Ensembl"/>
        </authorList>
    </citation>
    <scope>IDENTIFICATION</scope>
</reference>
<comment type="function">
    <text evidence="9">Binds the poly(A) tail of mRNA.</text>
</comment>
<protein>
    <recommendedName>
        <fullName evidence="9">Polyadenylate-binding protein</fullName>
        <shortName evidence="9">PABP</shortName>
    </recommendedName>
</protein>
<dbReference type="FunFam" id="3.30.70.330:FF:000154">
    <property type="entry name" value="Polyadenylate-binding protein"/>
    <property type="match status" value="1"/>
</dbReference>
<dbReference type="CDD" id="cd12381">
    <property type="entry name" value="RRM4_I_PABPs"/>
    <property type="match status" value="1"/>
</dbReference>
<evidence type="ECO:0000256" key="2">
    <source>
        <dbReference type="ARBA" id="ARBA00008557"/>
    </source>
</evidence>
<evidence type="ECO:0000259" key="12">
    <source>
        <dbReference type="PROSITE" id="PS51309"/>
    </source>
</evidence>
<evidence type="ECO:0000256" key="8">
    <source>
        <dbReference type="PROSITE-ProRule" id="PRU00176"/>
    </source>
</evidence>
<evidence type="ECO:0000256" key="5">
    <source>
        <dbReference type="ARBA" id="ARBA00022884"/>
    </source>
</evidence>
<dbReference type="SUPFAM" id="SSF63570">
    <property type="entry name" value="PABC (PABP) domain"/>
    <property type="match status" value="1"/>
</dbReference>
<dbReference type="EMBL" id="AGTP01008413">
    <property type="status" value="NOT_ANNOTATED_CDS"/>
    <property type="molecule type" value="Genomic_DNA"/>
</dbReference>
<dbReference type="GO" id="GO:0008380">
    <property type="term" value="P:RNA splicing"/>
    <property type="evidence" value="ECO:0007669"/>
    <property type="project" value="UniProtKB-KW"/>
</dbReference>
<keyword evidence="7" id="KW-0507">mRNA processing</keyword>
<dbReference type="EMBL" id="AGTP01008414">
    <property type="status" value="NOT_ANNOTATED_CDS"/>
    <property type="molecule type" value="Genomic_DNA"/>
</dbReference>
<keyword evidence="7" id="KW-0508">mRNA splicing</keyword>
<dbReference type="CDD" id="cd12379">
    <property type="entry name" value="RRM2_I_PABPs"/>
    <property type="match status" value="1"/>
</dbReference>
<dbReference type="Gene3D" id="3.30.70.330">
    <property type="match status" value="4"/>
</dbReference>
<dbReference type="Pfam" id="PF00076">
    <property type="entry name" value="RRM_1"/>
    <property type="match status" value="4"/>
</dbReference>
<dbReference type="GO" id="GO:0010494">
    <property type="term" value="C:cytoplasmic stress granule"/>
    <property type="evidence" value="ECO:0007669"/>
    <property type="project" value="UniProtKB-SubCell"/>
</dbReference>
<evidence type="ECO:0000256" key="7">
    <source>
        <dbReference type="ARBA" id="ARBA00023187"/>
    </source>
</evidence>
<dbReference type="CTD" id="8761"/>
<keyword evidence="5 8" id="KW-0694">RNA-binding</keyword>
<dbReference type="GO" id="GO:0003723">
    <property type="term" value="F:RNA binding"/>
    <property type="evidence" value="ECO:0007669"/>
    <property type="project" value="UniProtKB-UniRule"/>
</dbReference>
<feature type="domain" description="RRM" evidence="11">
    <location>
        <begin position="99"/>
        <end position="175"/>
    </location>
</feature>
<dbReference type="SMART" id="SM00361">
    <property type="entry name" value="RRM_1"/>
    <property type="match status" value="3"/>
</dbReference>
<dbReference type="InterPro" id="IPR012677">
    <property type="entry name" value="Nucleotide-bd_a/b_plait_sf"/>
</dbReference>
<gene>
    <name evidence="13" type="primary">PABPC4</name>
</gene>
<dbReference type="FunFam" id="1.10.1900.10:FF:000001">
    <property type="entry name" value="Polyadenylate-binding protein"/>
    <property type="match status" value="1"/>
</dbReference>
<dbReference type="PROSITE" id="PS51309">
    <property type="entry name" value="PABC"/>
    <property type="match status" value="1"/>
</dbReference>
<name>A0A287DAI8_ICTTR</name>
<dbReference type="Ensembl" id="ENSSTOT00000032742.1">
    <property type="protein sequence ID" value="ENSSTOP00000030587.1"/>
    <property type="gene ID" value="ENSSTOG00000010416.3"/>
</dbReference>
<reference evidence="13" key="2">
    <citation type="submission" date="2025-08" db="UniProtKB">
        <authorList>
            <consortium name="Ensembl"/>
        </authorList>
    </citation>
    <scope>IDENTIFICATION</scope>
</reference>
<organism evidence="13 14">
    <name type="scientific">Ictidomys tridecemlineatus</name>
    <name type="common">Thirteen-lined ground squirrel</name>
    <name type="synonym">Spermophilus tridecemlineatus</name>
    <dbReference type="NCBI Taxonomy" id="43179"/>
    <lineage>
        <taxon>Eukaryota</taxon>
        <taxon>Metazoa</taxon>
        <taxon>Chordata</taxon>
        <taxon>Craniata</taxon>
        <taxon>Vertebrata</taxon>
        <taxon>Euteleostomi</taxon>
        <taxon>Mammalia</taxon>
        <taxon>Eutheria</taxon>
        <taxon>Euarchontoglires</taxon>
        <taxon>Glires</taxon>
        <taxon>Rodentia</taxon>
        <taxon>Sciuromorpha</taxon>
        <taxon>Sciuridae</taxon>
        <taxon>Xerinae</taxon>
        <taxon>Marmotini</taxon>
        <taxon>Ictidomys</taxon>
    </lineage>
</organism>
<dbReference type="NCBIfam" id="TIGR01628">
    <property type="entry name" value="PABP-1234"/>
    <property type="match status" value="1"/>
</dbReference>
<feature type="region of interest" description="Disordered" evidence="10">
    <location>
        <begin position="436"/>
        <end position="459"/>
    </location>
</feature>
<dbReference type="InterPro" id="IPR002004">
    <property type="entry name" value="PABP_HYD_C"/>
</dbReference>
<dbReference type="FunFam" id="3.30.70.330:FF:000042">
    <property type="entry name" value="Polyadenylate-binding protein"/>
    <property type="match status" value="1"/>
</dbReference>